<dbReference type="InterPro" id="IPR036291">
    <property type="entry name" value="NAD(P)-bd_dom_sf"/>
</dbReference>
<name>A0AAV8ZE52_9CUCU</name>
<evidence type="ECO:0000313" key="4">
    <source>
        <dbReference type="Proteomes" id="UP001162156"/>
    </source>
</evidence>
<dbReference type="PANTHER" id="PTHR11011:SF60">
    <property type="entry name" value="FATTY ACYL-COA REDUCTASE-RELATED"/>
    <property type="match status" value="1"/>
</dbReference>
<proteinExistence type="inferred from homology"/>
<keyword evidence="1" id="KW-0444">Lipid biosynthesis</keyword>
<comment type="catalytic activity">
    <reaction evidence="1">
        <text>a long-chain fatty acyl-CoA + 2 NADPH + 2 H(+) = a long-chain primary fatty alcohol + 2 NADP(+) + CoA</text>
        <dbReference type="Rhea" id="RHEA:52716"/>
        <dbReference type="ChEBI" id="CHEBI:15378"/>
        <dbReference type="ChEBI" id="CHEBI:57287"/>
        <dbReference type="ChEBI" id="CHEBI:57783"/>
        <dbReference type="ChEBI" id="CHEBI:58349"/>
        <dbReference type="ChEBI" id="CHEBI:77396"/>
        <dbReference type="ChEBI" id="CHEBI:83139"/>
        <dbReference type="EC" id="1.2.1.84"/>
    </reaction>
</comment>
<evidence type="ECO:0000313" key="3">
    <source>
        <dbReference type="EMBL" id="KAJ8961620.1"/>
    </source>
</evidence>
<dbReference type="SUPFAM" id="SSF51735">
    <property type="entry name" value="NAD(P)-binding Rossmann-fold domains"/>
    <property type="match status" value="1"/>
</dbReference>
<keyword evidence="4" id="KW-1185">Reference proteome</keyword>
<keyword evidence="1" id="KW-0443">Lipid metabolism</keyword>
<dbReference type="Pfam" id="PF07993">
    <property type="entry name" value="NAD_binding_4"/>
    <property type="match status" value="1"/>
</dbReference>
<dbReference type="InterPro" id="IPR026055">
    <property type="entry name" value="FAR"/>
</dbReference>
<dbReference type="Gene3D" id="3.40.50.720">
    <property type="entry name" value="NAD(P)-binding Rossmann-like Domain"/>
    <property type="match status" value="1"/>
</dbReference>
<keyword evidence="1" id="KW-0560">Oxidoreductase</keyword>
<keyword evidence="1" id="KW-0521">NADP</keyword>
<gene>
    <name evidence="3" type="ORF">NQ314_005910</name>
</gene>
<evidence type="ECO:0000256" key="1">
    <source>
        <dbReference type="RuleBase" id="RU363097"/>
    </source>
</evidence>
<comment type="caution">
    <text evidence="3">The sequence shown here is derived from an EMBL/GenBank/DDBJ whole genome shotgun (WGS) entry which is preliminary data.</text>
</comment>
<evidence type="ECO:0000259" key="2">
    <source>
        <dbReference type="Pfam" id="PF07993"/>
    </source>
</evidence>
<organism evidence="3 4">
    <name type="scientific">Rhamnusium bicolor</name>
    <dbReference type="NCBI Taxonomy" id="1586634"/>
    <lineage>
        <taxon>Eukaryota</taxon>
        <taxon>Metazoa</taxon>
        <taxon>Ecdysozoa</taxon>
        <taxon>Arthropoda</taxon>
        <taxon>Hexapoda</taxon>
        <taxon>Insecta</taxon>
        <taxon>Pterygota</taxon>
        <taxon>Neoptera</taxon>
        <taxon>Endopterygota</taxon>
        <taxon>Coleoptera</taxon>
        <taxon>Polyphaga</taxon>
        <taxon>Cucujiformia</taxon>
        <taxon>Chrysomeloidea</taxon>
        <taxon>Cerambycidae</taxon>
        <taxon>Lepturinae</taxon>
        <taxon>Rhagiini</taxon>
        <taxon>Rhamnusium</taxon>
    </lineage>
</organism>
<dbReference type="PANTHER" id="PTHR11011">
    <property type="entry name" value="MALE STERILITY PROTEIN 2-RELATED"/>
    <property type="match status" value="1"/>
</dbReference>
<dbReference type="GO" id="GO:0102965">
    <property type="term" value="F:alcohol-forming long-chain fatty acyl-CoA reductase activity"/>
    <property type="evidence" value="ECO:0007669"/>
    <property type="project" value="UniProtKB-EC"/>
</dbReference>
<feature type="domain" description="Thioester reductase (TE)" evidence="2">
    <location>
        <begin position="2"/>
        <end position="86"/>
    </location>
</feature>
<dbReference type="AlphaFoldDB" id="A0AAV8ZE52"/>
<comment type="similarity">
    <text evidence="1">Belongs to the fatty acyl-CoA reductase family.</text>
</comment>
<dbReference type="InterPro" id="IPR013120">
    <property type="entry name" value="FAR_NAD-bd"/>
</dbReference>
<protein>
    <recommendedName>
        <fullName evidence="1">Fatty acyl-CoA reductase</fullName>
        <ecNumber evidence="1">1.2.1.84</ecNumber>
    </recommendedName>
</protein>
<dbReference type="Proteomes" id="UP001162156">
    <property type="component" value="Unassembled WGS sequence"/>
</dbReference>
<sequence>MHNVNIIFHVAATVRFDEKLKMATAINVRGPLDMLRLAHHMPNLKALMHVSTAFSNCTEHFIEEKFYPAPVDYKKLIMMTEQLSDKILENITPM</sequence>
<reference evidence="3" key="1">
    <citation type="journal article" date="2023" name="Insect Mol. Biol.">
        <title>Genome sequencing provides insights into the evolution of gene families encoding plant cell wall-degrading enzymes in longhorned beetles.</title>
        <authorList>
            <person name="Shin N.R."/>
            <person name="Okamura Y."/>
            <person name="Kirsch R."/>
            <person name="Pauchet Y."/>
        </authorList>
    </citation>
    <scope>NUCLEOTIDE SEQUENCE</scope>
    <source>
        <strain evidence="3">RBIC_L_NR</strain>
    </source>
</reference>
<dbReference type="GO" id="GO:0005777">
    <property type="term" value="C:peroxisome"/>
    <property type="evidence" value="ECO:0007669"/>
    <property type="project" value="TreeGrafter"/>
</dbReference>
<dbReference type="GO" id="GO:0035336">
    <property type="term" value="P:long-chain fatty-acyl-CoA metabolic process"/>
    <property type="evidence" value="ECO:0007669"/>
    <property type="project" value="TreeGrafter"/>
</dbReference>
<accession>A0AAV8ZE52</accession>
<dbReference type="GO" id="GO:0080019">
    <property type="term" value="F:alcohol-forming very long-chain fatty acyl-CoA reductase activity"/>
    <property type="evidence" value="ECO:0007669"/>
    <property type="project" value="InterPro"/>
</dbReference>
<dbReference type="EC" id="1.2.1.84" evidence="1"/>
<comment type="function">
    <text evidence="1">Catalyzes the reduction of fatty acyl-CoA to fatty alcohols.</text>
</comment>
<dbReference type="EMBL" id="JANEYF010001609">
    <property type="protein sequence ID" value="KAJ8961620.1"/>
    <property type="molecule type" value="Genomic_DNA"/>
</dbReference>